<accession>A0ACC6P5W0</accession>
<evidence type="ECO:0000313" key="2">
    <source>
        <dbReference type="Proteomes" id="UP001380953"/>
    </source>
</evidence>
<reference evidence="1" key="1">
    <citation type="submission" date="2024-03" db="EMBL/GenBank/DDBJ databases">
        <title>Whole genome sequecning of epiphytes from Marcgravia umbellata leaves.</title>
        <authorList>
            <person name="Kumar G."/>
            <person name="Savka M.A."/>
        </authorList>
    </citation>
    <scope>NUCLEOTIDE SEQUENCE</scope>
    <source>
        <strain evidence="1">RIT_BL5</strain>
    </source>
</reference>
<keyword evidence="2" id="KW-1185">Reference proteome</keyword>
<protein>
    <submittedName>
        <fullName evidence="1">Uncharacterized protein</fullName>
    </submittedName>
</protein>
<gene>
    <name evidence="1" type="ORF">WKI47_00020</name>
</gene>
<evidence type="ECO:0000313" key="1">
    <source>
        <dbReference type="EMBL" id="MEJ8302291.1"/>
    </source>
</evidence>
<sequence>MSFDLAVWYPSKQLTDKEAGDLYLQLCEGIVDDVMPHEAINNFYLEITSLHPEIDDVPEHEIGNFDVSPWSVAFDRSPGHLIMCCVWSKAEYVEELVIKTALKHSLAIYNPQTSQYLLPGTKEN</sequence>
<organism evidence="1 2">
    <name type="scientific">Saccharibacillus sacchari</name>
    <dbReference type="NCBI Taxonomy" id="456493"/>
    <lineage>
        <taxon>Bacteria</taxon>
        <taxon>Bacillati</taxon>
        <taxon>Bacillota</taxon>
        <taxon>Bacilli</taxon>
        <taxon>Bacillales</taxon>
        <taxon>Paenibacillaceae</taxon>
        <taxon>Saccharibacillus</taxon>
    </lineage>
</organism>
<proteinExistence type="predicted"/>
<name>A0ACC6P5W0_9BACL</name>
<dbReference type="Proteomes" id="UP001380953">
    <property type="component" value="Unassembled WGS sequence"/>
</dbReference>
<dbReference type="EMBL" id="JBBKAR010000001">
    <property type="protein sequence ID" value="MEJ8302291.1"/>
    <property type="molecule type" value="Genomic_DNA"/>
</dbReference>
<comment type="caution">
    <text evidence="1">The sequence shown here is derived from an EMBL/GenBank/DDBJ whole genome shotgun (WGS) entry which is preliminary data.</text>
</comment>